<dbReference type="InterPro" id="IPR004923">
    <property type="entry name" value="FTR1/Fip1/EfeU"/>
</dbReference>
<name>A0A848H2U8_9BURK</name>
<evidence type="ECO:0000313" key="8">
    <source>
        <dbReference type="Proteomes" id="UP000541185"/>
    </source>
</evidence>
<evidence type="ECO:0000256" key="6">
    <source>
        <dbReference type="SAM" id="Phobius"/>
    </source>
</evidence>
<evidence type="ECO:0000256" key="3">
    <source>
        <dbReference type="ARBA" id="ARBA00022692"/>
    </source>
</evidence>
<keyword evidence="3 6" id="KW-0812">Transmembrane</keyword>
<organism evidence="7 8">
    <name type="scientific">Ramlibacter agri</name>
    <dbReference type="NCBI Taxonomy" id="2728837"/>
    <lineage>
        <taxon>Bacteria</taxon>
        <taxon>Pseudomonadati</taxon>
        <taxon>Pseudomonadota</taxon>
        <taxon>Betaproteobacteria</taxon>
        <taxon>Burkholderiales</taxon>
        <taxon>Comamonadaceae</taxon>
        <taxon>Ramlibacter</taxon>
    </lineage>
</organism>
<evidence type="ECO:0000256" key="5">
    <source>
        <dbReference type="ARBA" id="ARBA00023136"/>
    </source>
</evidence>
<dbReference type="AlphaFoldDB" id="A0A848H2U8"/>
<comment type="subcellular location">
    <subcellularLocation>
        <location evidence="1">Membrane</location>
        <topology evidence="1">Multi-pass membrane protein</topology>
    </subcellularLocation>
</comment>
<dbReference type="Pfam" id="PF03239">
    <property type="entry name" value="FTR1"/>
    <property type="match status" value="1"/>
</dbReference>
<accession>A0A848H2U8</accession>
<dbReference type="GO" id="GO:0015093">
    <property type="term" value="F:ferrous iron transmembrane transporter activity"/>
    <property type="evidence" value="ECO:0007669"/>
    <property type="project" value="TreeGrafter"/>
</dbReference>
<comment type="similarity">
    <text evidence="2">Belongs to the oxidase-dependent Fe transporter (OFeT) (TC 9.A.10.1) family.</text>
</comment>
<dbReference type="EMBL" id="JABBFX010000001">
    <property type="protein sequence ID" value="NML43839.1"/>
    <property type="molecule type" value="Genomic_DNA"/>
</dbReference>
<gene>
    <name evidence="7" type="ORF">HHL11_08770</name>
</gene>
<dbReference type="GO" id="GO:0033573">
    <property type="term" value="C:high-affinity iron permease complex"/>
    <property type="evidence" value="ECO:0007669"/>
    <property type="project" value="InterPro"/>
</dbReference>
<feature type="transmembrane region" description="Helical" evidence="6">
    <location>
        <begin position="35"/>
        <end position="57"/>
    </location>
</feature>
<feature type="transmembrane region" description="Helical" evidence="6">
    <location>
        <begin position="69"/>
        <end position="92"/>
    </location>
</feature>
<feature type="transmembrane region" description="Helical" evidence="6">
    <location>
        <begin position="113"/>
        <end position="129"/>
    </location>
</feature>
<dbReference type="RefSeq" id="WP_169418021.1">
    <property type="nucleotide sequence ID" value="NZ_JABBFX010000001.1"/>
</dbReference>
<feature type="transmembrane region" description="Helical" evidence="6">
    <location>
        <begin position="178"/>
        <end position="199"/>
    </location>
</feature>
<sequence>MFAAALIVFRESLEAALFVGIVAAATRGLAGRNRWLGGGVGIGVLGALVLALAAQHVGEWFDGLGQDVINIAVLSVALAMLLWHCIWVAAHAREMAAEARLLGQSVQHGNRRPWALLIAVALAVLREGAETVLFVGGALTGTQYGTSSIVGAVLLGMTLGVGAGVLVYTGLARIPARHLFAVTNVLIAILAGAIGSQLVKTLAQAGFIERWTAPLWDSSHLLAQDSALGTLLHALVGYDAQPSGAQLASYVAVLALIYVGNRMMRPASRVAGVR</sequence>
<evidence type="ECO:0000256" key="1">
    <source>
        <dbReference type="ARBA" id="ARBA00004141"/>
    </source>
</evidence>
<protein>
    <submittedName>
        <fullName evidence="7">Iron permease</fullName>
    </submittedName>
</protein>
<feature type="transmembrane region" description="Helical" evidence="6">
    <location>
        <begin position="243"/>
        <end position="260"/>
    </location>
</feature>
<proteinExistence type="inferred from homology"/>
<dbReference type="PANTHER" id="PTHR31632">
    <property type="entry name" value="IRON TRANSPORTER FTH1"/>
    <property type="match status" value="1"/>
</dbReference>
<keyword evidence="4 6" id="KW-1133">Transmembrane helix</keyword>
<comment type="caution">
    <text evidence="7">The sequence shown here is derived from an EMBL/GenBank/DDBJ whole genome shotgun (WGS) entry which is preliminary data.</text>
</comment>
<feature type="transmembrane region" description="Helical" evidence="6">
    <location>
        <begin position="149"/>
        <end position="171"/>
    </location>
</feature>
<evidence type="ECO:0000256" key="4">
    <source>
        <dbReference type="ARBA" id="ARBA00022989"/>
    </source>
</evidence>
<dbReference type="Proteomes" id="UP000541185">
    <property type="component" value="Unassembled WGS sequence"/>
</dbReference>
<keyword evidence="5 6" id="KW-0472">Membrane</keyword>
<keyword evidence="8" id="KW-1185">Reference proteome</keyword>
<dbReference type="PANTHER" id="PTHR31632:SF2">
    <property type="entry name" value="PLASMA MEMBRANE IRON PERMEASE"/>
    <property type="match status" value="1"/>
</dbReference>
<reference evidence="7 8" key="1">
    <citation type="submission" date="2020-04" db="EMBL/GenBank/DDBJ databases">
        <title>Ramlibacter sp. G-1-2-2 isolated from soil.</title>
        <authorList>
            <person name="Dahal R.H."/>
        </authorList>
    </citation>
    <scope>NUCLEOTIDE SEQUENCE [LARGE SCALE GENOMIC DNA]</scope>
    <source>
        <strain evidence="7 8">G-1-2-2</strain>
    </source>
</reference>
<evidence type="ECO:0000313" key="7">
    <source>
        <dbReference type="EMBL" id="NML43839.1"/>
    </source>
</evidence>
<evidence type="ECO:0000256" key="2">
    <source>
        <dbReference type="ARBA" id="ARBA00008333"/>
    </source>
</evidence>